<sequence length="265" mass="28457">MPSIELFVSDIDGCLARPYRPYDLDRLQALAAHADAAGTLHDDGTAPTTRPVFTLCSGRPYSYVEAMTQALGLVTPVLFESGAGRFDPVAAQTTWHPGLTKALEEQLDEMRAWFRKEAVPGTKISLDHAKRAQAGIVTPDPSEIRAVRPKALAFVENHLPDLKVFTTDVSIDVLSPQITKRAGLEWLGAHLNVPLAAMAYIGDTDGDIVALEAVGQSFAPANAHASVKPCVDHVTKEAVAAGTLAAYEQCTTQNNAQRTQTERAS</sequence>
<dbReference type="GO" id="GO:0005829">
    <property type="term" value="C:cytosol"/>
    <property type="evidence" value="ECO:0007669"/>
    <property type="project" value="TreeGrafter"/>
</dbReference>
<dbReference type="RefSeq" id="WP_098062631.1">
    <property type="nucleotide sequence ID" value="NZ_PDEP01000009.1"/>
</dbReference>
<dbReference type="EMBL" id="PDEP01000009">
    <property type="protein sequence ID" value="PEN06283.1"/>
    <property type="molecule type" value="Genomic_DNA"/>
</dbReference>
<comment type="caution">
    <text evidence="1">The sequence shown here is derived from an EMBL/GenBank/DDBJ whole genome shotgun (WGS) entry which is preliminary data.</text>
</comment>
<dbReference type="GO" id="GO:0000287">
    <property type="term" value="F:magnesium ion binding"/>
    <property type="evidence" value="ECO:0007669"/>
    <property type="project" value="TreeGrafter"/>
</dbReference>
<dbReference type="OrthoDB" id="9814970at2"/>
<accession>A0A2H3NZI0</accession>
<proteinExistence type="predicted"/>
<dbReference type="Pfam" id="PF08282">
    <property type="entry name" value="Hydrolase_3"/>
    <property type="match status" value="1"/>
</dbReference>
<dbReference type="Proteomes" id="UP000221024">
    <property type="component" value="Unassembled WGS sequence"/>
</dbReference>
<dbReference type="PANTHER" id="PTHR10000:SF8">
    <property type="entry name" value="HAD SUPERFAMILY HYDROLASE-LIKE, TYPE 3"/>
    <property type="match status" value="1"/>
</dbReference>
<reference evidence="1 2" key="1">
    <citation type="submission" date="2017-10" db="EMBL/GenBank/DDBJ databases">
        <title>Draft genome of Longimonas halophila.</title>
        <authorList>
            <person name="Goh K.M."/>
            <person name="Shamsir M.S."/>
            <person name="Lim S.W."/>
        </authorList>
    </citation>
    <scope>NUCLEOTIDE SEQUENCE [LARGE SCALE GENOMIC DNA]</scope>
    <source>
        <strain evidence="1 2">KCTC 42399</strain>
    </source>
</reference>
<gene>
    <name evidence="1" type="ORF">CRI93_10705</name>
</gene>
<keyword evidence="2" id="KW-1185">Reference proteome</keyword>
<dbReference type="InterPro" id="IPR036412">
    <property type="entry name" value="HAD-like_sf"/>
</dbReference>
<dbReference type="InterPro" id="IPR023214">
    <property type="entry name" value="HAD_sf"/>
</dbReference>
<evidence type="ECO:0000313" key="1">
    <source>
        <dbReference type="EMBL" id="PEN06283.1"/>
    </source>
</evidence>
<name>A0A2H3NZI0_9BACT</name>
<dbReference type="GO" id="GO:0016791">
    <property type="term" value="F:phosphatase activity"/>
    <property type="evidence" value="ECO:0007669"/>
    <property type="project" value="TreeGrafter"/>
</dbReference>
<dbReference type="SUPFAM" id="SSF56784">
    <property type="entry name" value="HAD-like"/>
    <property type="match status" value="1"/>
</dbReference>
<organism evidence="1 2">
    <name type="scientific">Longimonas halophila</name>
    <dbReference type="NCBI Taxonomy" id="1469170"/>
    <lineage>
        <taxon>Bacteria</taxon>
        <taxon>Pseudomonadati</taxon>
        <taxon>Rhodothermota</taxon>
        <taxon>Rhodothermia</taxon>
        <taxon>Rhodothermales</taxon>
        <taxon>Salisaetaceae</taxon>
        <taxon>Longimonas</taxon>
    </lineage>
</organism>
<dbReference type="PANTHER" id="PTHR10000">
    <property type="entry name" value="PHOSPHOSERINE PHOSPHATASE"/>
    <property type="match status" value="1"/>
</dbReference>
<evidence type="ECO:0000313" key="2">
    <source>
        <dbReference type="Proteomes" id="UP000221024"/>
    </source>
</evidence>
<protein>
    <submittedName>
        <fullName evidence="1">Phosphoglycolate phosphatase</fullName>
    </submittedName>
</protein>
<dbReference type="Gene3D" id="3.90.1070.10">
    <property type="match status" value="1"/>
</dbReference>
<dbReference type="AlphaFoldDB" id="A0A2H3NZI0"/>
<dbReference type="Gene3D" id="3.40.50.1000">
    <property type="entry name" value="HAD superfamily/HAD-like"/>
    <property type="match status" value="1"/>
</dbReference>